<evidence type="ECO:0000256" key="1">
    <source>
        <dbReference type="SAM" id="MobiDB-lite"/>
    </source>
</evidence>
<evidence type="ECO:0000313" key="2">
    <source>
        <dbReference type="Proteomes" id="UP000504615"/>
    </source>
</evidence>
<feature type="region of interest" description="Disordered" evidence="1">
    <location>
        <begin position="272"/>
        <end position="295"/>
    </location>
</feature>
<keyword evidence="2" id="KW-1185">Reference proteome</keyword>
<feature type="region of interest" description="Disordered" evidence="1">
    <location>
        <begin position="1006"/>
        <end position="1029"/>
    </location>
</feature>
<dbReference type="Proteomes" id="UP000504615">
    <property type="component" value="Unplaced"/>
</dbReference>
<dbReference type="GeneID" id="112552227"/>
<evidence type="ECO:0000313" key="3">
    <source>
        <dbReference type="RefSeq" id="XP_025072906.1"/>
    </source>
</evidence>
<protein>
    <submittedName>
        <fullName evidence="3">Uncharacterized protein LOC112552227</fullName>
    </submittedName>
</protein>
<dbReference type="AlphaFoldDB" id="A0A8N1S2K1"/>
<organism evidence="2 3">
    <name type="scientific">Pogonomyrmex barbatus</name>
    <name type="common">red harvester ant</name>
    <dbReference type="NCBI Taxonomy" id="144034"/>
    <lineage>
        <taxon>Eukaryota</taxon>
        <taxon>Metazoa</taxon>
        <taxon>Ecdysozoa</taxon>
        <taxon>Arthropoda</taxon>
        <taxon>Hexapoda</taxon>
        <taxon>Insecta</taxon>
        <taxon>Pterygota</taxon>
        <taxon>Neoptera</taxon>
        <taxon>Endopterygota</taxon>
        <taxon>Hymenoptera</taxon>
        <taxon>Apocrita</taxon>
        <taxon>Aculeata</taxon>
        <taxon>Formicoidea</taxon>
        <taxon>Formicidae</taxon>
        <taxon>Myrmicinae</taxon>
        <taxon>Pogonomyrmex</taxon>
    </lineage>
</organism>
<sequence length="1215" mass="138693">MNRQVTSNDTLILKTNKGASSKENVSVLPLMQPTHNVRSSQETLYEVKRRLQSLHNVLQTYQDMNQSLKRQVSAGRVNGNDASVELDTNHDINTKKNVQTQCPSVDSCEYFDLNQSEESLSSLAKYSSTSKVCQCSSENVISQTCSKDLSRHNIRKSRNNLPALGTTEPYLRSCNAALNMSNDYENEYKKIAYERNNSDCSHELESGPKINKNIIKIDTLLKIQDNISETVSDKIYYILSPENKNIQIQNRTSPRFVSEKFNDIIDKNEYQENAIISQNSSQSKTSNDSNNKEEKSTALLLQEALHFKNALLIQSKKKYPINNVKQNDTADEFLSEPNNNFPSMIVDIKAEKPIINSSHDKIDEHYIYLQMKQRCDLSSQSLKKLDTFAHCENERDMKNQNHIPETSSEYFSITDFAIHGNAEIENNVSSNPPIYEKVISITLPVDVKDQGEINNINEKSKQTILPNTQTRVNLRENFRDDAASDNDVNKHSPAMLKLEDLIIERIKNIRDYMDDFLQSQNIAIFKARKALRYKSDNSRCSAEVSRKVTRDRLTVPFSCKNNDPMVFSKNSSDSLTNTQPNYKQEYDQETDAVLKRPSDVYLKRNPGMLALITPIKNKFSKNDARQLKVFTELKKADKSPPITLIHSTHKNDSKPAHKITNVFTPCYEGHAMQNTESDEINKVIIAENSVNMDFHKEKQIQINENKSSAMSYFPVSITKTNAKVVHTANEEYVTKSNYNSICHSNPYFTNEKKGCENNKGGENGSCIFEVIKDVKMDYVSLKSTTNIQNEVKQDAIKQQITEDKYPNANITSNKLPSDIEYSNMTIFIDSDLIFNKSKPDYLTNAKTASPLTKLKEDDITFDPDASLLSFSSEKQDKTLNIDNVSLNSLKQNKISADIEHLPSRMEDYSTKSFQTDSEMKAKSDISLITSRNKDLNINLYPKKSHSFLMHHDTMKYIDDISPQSHTKLYDIKSKLQFTSQSKSIIPLQRVSTKSCIPILKNRLESSHRMKHRAQARSPARSSTRSPLTMLWGEKTCTKDHTTDEEVARRGNTSINKHLCAEEMLNLIKLNTEQDTKELEKSNTTCRNNDIIPKENLQILPDRNIESLAINEKYSNKKRDIYESKSDTNIMQHIEKIASKEIAVISIIANDSLQKKYPVNLFILNTENICPATDFLIYKNKLWTINVKKTKKEVTEKEVMAKPSITDTCTSISDLK</sequence>
<name>A0A8N1S2K1_9HYME</name>
<dbReference type="RefSeq" id="XP_025072906.1">
    <property type="nucleotide sequence ID" value="XM_025217121.1"/>
</dbReference>
<proteinExistence type="predicted"/>
<feature type="compositionally biased region" description="Polar residues" evidence="1">
    <location>
        <begin position="274"/>
        <end position="289"/>
    </location>
</feature>
<gene>
    <name evidence="3" type="primary">LOC112552227</name>
</gene>
<accession>A0A8N1S2K1</accession>
<dbReference type="OrthoDB" id="7700312at2759"/>
<feature type="compositionally biased region" description="Low complexity" evidence="1">
    <location>
        <begin position="1015"/>
        <end position="1025"/>
    </location>
</feature>
<reference evidence="3" key="1">
    <citation type="submission" date="2025-08" db="UniProtKB">
        <authorList>
            <consortium name="RefSeq"/>
        </authorList>
    </citation>
    <scope>IDENTIFICATION</scope>
</reference>